<dbReference type="InterPro" id="IPR011701">
    <property type="entry name" value="MFS"/>
</dbReference>
<evidence type="ECO:0000256" key="6">
    <source>
        <dbReference type="ARBA" id="ARBA00023136"/>
    </source>
</evidence>
<dbReference type="PANTHER" id="PTHR42718">
    <property type="entry name" value="MAJOR FACILITATOR SUPERFAMILY MULTIDRUG TRANSPORTER MFSC"/>
    <property type="match status" value="1"/>
</dbReference>
<name>A0ABP9R6Q2_9PSEU</name>
<evidence type="ECO:0000256" key="1">
    <source>
        <dbReference type="ARBA" id="ARBA00004651"/>
    </source>
</evidence>
<proteinExistence type="predicted"/>
<evidence type="ECO:0000256" key="7">
    <source>
        <dbReference type="SAM" id="Phobius"/>
    </source>
</evidence>
<evidence type="ECO:0000313" key="10">
    <source>
        <dbReference type="Proteomes" id="UP001428817"/>
    </source>
</evidence>
<evidence type="ECO:0000256" key="3">
    <source>
        <dbReference type="ARBA" id="ARBA00022475"/>
    </source>
</evidence>
<dbReference type="Proteomes" id="UP001428817">
    <property type="component" value="Unassembled WGS sequence"/>
</dbReference>
<keyword evidence="4 7" id="KW-0812">Transmembrane</keyword>
<dbReference type="SUPFAM" id="SSF103473">
    <property type="entry name" value="MFS general substrate transporter"/>
    <property type="match status" value="1"/>
</dbReference>
<dbReference type="RefSeq" id="WP_185065164.1">
    <property type="nucleotide sequence ID" value="NZ_BAABJP010000051.1"/>
</dbReference>
<keyword evidence="6 7" id="KW-0472">Membrane</keyword>
<feature type="transmembrane region" description="Helical" evidence="7">
    <location>
        <begin position="468"/>
        <end position="489"/>
    </location>
</feature>
<keyword evidence="5 7" id="KW-1133">Transmembrane helix</keyword>
<evidence type="ECO:0000313" key="9">
    <source>
        <dbReference type="EMBL" id="GAA5172303.1"/>
    </source>
</evidence>
<dbReference type="EMBL" id="BAABJP010000051">
    <property type="protein sequence ID" value="GAA5172303.1"/>
    <property type="molecule type" value="Genomic_DNA"/>
</dbReference>
<feature type="transmembrane region" description="Helical" evidence="7">
    <location>
        <begin position="203"/>
        <end position="222"/>
    </location>
</feature>
<evidence type="ECO:0000256" key="4">
    <source>
        <dbReference type="ARBA" id="ARBA00022692"/>
    </source>
</evidence>
<feature type="transmembrane region" description="Helical" evidence="7">
    <location>
        <begin position="108"/>
        <end position="129"/>
    </location>
</feature>
<evidence type="ECO:0000256" key="2">
    <source>
        <dbReference type="ARBA" id="ARBA00022448"/>
    </source>
</evidence>
<feature type="transmembrane region" description="Helical" evidence="7">
    <location>
        <begin position="407"/>
        <end position="424"/>
    </location>
</feature>
<dbReference type="InterPro" id="IPR036259">
    <property type="entry name" value="MFS_trans_sf"/>
</dbReference>
<feature type="transmembrane region" description="Helical" evidence="7">
    <location>
        <begin position="167"/>
        <end position="191"/>
    </location>
</feature>
<organism evidence="9 10">
    <name type="scientific">Pseudonocardia eucalypti</name>
    <dbReference type="NCBI Taxonomy" id="648755"/>
    <lineage>
        <taxon>Bacteria</taxon>
        <taxon>Bacillati</taxon>
        <taxon>Actinomycetota</taxon>
        <taxon>Actinomycetes</taxon>
        <taxon>Pseudonocardiales</taxon>
        <taxon>Pseudonocardiaceae</taxon>
        <taxon>Pseudonocardia</taxon>
    </lineage>
</organism>
<keyword evidence="10" id="KW-1185">Reference proteome</keyword>
<comment type="caution">
    <text evidence="9">The sequence shown here is derived from an EMBL/GenBank/DDBJ whole genome shotgun (WGS) entry which is preliminary data.</text>
</comment>
<protein>
    <submittedName>
        <fullName evidence="9">MFS transporter</fullName>
    </submittedName>
</protein>
<feature type="transmembrane region" description="Helical" evidence="7">
    <location>
        <begin position="335"/>
        <end position="354"/>
    </location>
</feature>
<feature type="transmembrane region" description="Helical" evidence="7">
    <location>
        <begin position="360"/>
        <end position="386"/>
    </location>
</feature>
<dbReference type="Gene3D" id="1.20.1250.20">
    <property type="entry name" value="MFS general substrate transporter like domains"/>
    <property type="match status" value="1"/>
</dbReference>
<feature type="transmembrane region" description="Helical" evidence="7">
    <location>
        <begin position="228"/>
        <end position="249"/>
    </location>
</feature>
<dbReference type="PANTHER" id="PTHR42718:SF47">
    <property type="entry name" value="METHYL VIOLOGEN RESISTANCE PROTEIN SMVA"/>
    <property type="match status" value="1"/>
</dbReference>
<dbReference type="InterPro" id="IPR020846">
    <property type="entry name" value="MFS_dom"/>
</dbReference>
<dbReference type="PROSITE" id="PS50850">
    <property type="entry name" value="MFS"/>
    <property type="match status" value="1"/>
</dbReference>
<accession>A0ABP9R6Q2</accession>
<sequence>MSEQITPARAGPREWLGLAVLALPTLLLALDQSVLFLAAPHLAADLRPTAGQMLWIMDSYGFMIAGFLVTMGTLGDRIGRRRLLMIGSAAFGAASVLAAYSASAEMLIATRALLGVAAATLMPATLALIRNMFAVAAQRALAVAVWMSCFSAGTALGPLVGGAVLEHFWWGAAFLMGVPVMVLLLVGAPALLPEYRDPTPGRLDLGSVALSLGAVLPVVYGLKEIAQGGSAPVALMMAAGGAAIGYWFVRRQRSLASPLLDLRLFAERKVGAALVVIMLGMVAVGGMFLVFTQYVQLVLGLSPWLSGLAMVPSALAMIAGTMLAPWLARRTSAGTAIGAGLVVSAAGFGSLALAGPGTGLVPVLAGLTVAFLGAGPFGALGIGLVVESARPERAGAASSLSETSGEFGVAVGLALLGSVAAAVYRSRLEVTRPPGTPAEAAATAREGLAAIAEPGPLLDAARAAFTEGLNAVSVVAAALVLLLAALAMLRLRD</sequence>
<feature type="transmembrane region" description="Helical" evidence="7">
    <location>
        <begin position="141"/>
        <end position="161"/>
    </location>
</feature>
<keyword evidence="3" id="KW-1003">Cell membrane</keyword>
<comment type="subcellular location">
    <subcellularLocation>
        <location evidence="1">Cell membrane</location>
        <topology evidence="1">Multi-pass membrane protein</topology>
    </subcellularLocation>
</comment>
<reference evidence="10" key="1">
    <citation type="journal article" date="2019" name="Int. J. Syst. Evol. Microbiol.">
        <title>The Global Catalogue of Microorganisms (GCM) 10K type strain sequencing project: providing services to taxonomists for standard genome sequencing and annotation.</title>
        <authorList>
            <consortium name="The Broad Institute Genomics Platform"/>
            <consortium name="The Broad Institute Genome Sequencing Center for Infectious Disease"/>
            <person name="Wu L."/>
            <person name="Ma J."/>
        </authorList>
    </citation>
    <scope>NUCLEOTIDE SEQUENCE [LARGE SCALE GENOMIC DNA]</scope>
    <source>
        <strain evidence="10">JCM 18303</strain>
    </source>
</reference>
<keyword evidence="2" id="KW-0813">Transport</keyword>
<feature type="transmembrane region" description="Helical" evidence="7">
    <location>
        <begin position="304"/>
        <end position="328"/>
    </location>
</feature>
<gene>
    <name evidence="9" type="ORF">GCM10023321_71970</name>
</gene>
<feature type="transmembrane region" description="Helical" evidence="7">
    <location>
        <begin position="83"/>
        <end position="102"/>
    </location>
</feature>
<evidence type="ECO:0000256" key="5">
    <source>
        <dbReference type="ARBA" id="ARBA00022989"/>
    </source>
</evidence>
<evidence type="ECO:0000259" key="8">
    <source>
        <dbReference type="PROSITE" id="PS50850"/>
    </source>
</evidence>
<feature type="transmembrane region" description="Helical" evidence="7">
    <location>
        <begin position="54"/>
        <end position="71"/>
    </location>
</feature>
<dbReference type="Pfam" id="PF07690">
    <property type="entry name" value="MFS_1"/>
    <property type="match status" value="1"/>
</dbReference>
<feature type="domain" description="Major facilitator superfamily (MFS) profile" evidence="8">
    <location>
        <begin position="17"/>
        <end position="493"/>
    </location>
</feature>
<dbReference type="Gene3D" id="1.20.1720.10">
    <property type="entry name" value="Multidrug resistance protein D"/>
    <property type="match status" value="1"/>
</dbReference>
<feature type="transmembrane region" description="Helical" evidence="7">
    <location>
        <begin position="270"/>
        <end position="292"/>
    </location>
</feature>
<dbReference type="CDD" id="cd17321">
    <property type="entry name" value="MFS_MMR_MDR_like"/>
    <property type="match status" value="1"/>
</dbReference>